<sequence>MVAMQAPLFPRQDPSVEHGIEEFPITQKEMELLIKMRELLKNRVEEYRQNQKDEQWLKSHGIQHVKHWRETSPRFQNLPNDEGEDAAPAVPQPPAYPWDPKVSALDSPWPDRLLMRYLKARNLDVTQATDMFLKMCIWRDCYGASEMCLTLQQPYRRFWRTVADNSSSHRDKNGRTTYWEKSGKIDPHFFSQNITPDEVVLTHVWTMESQTQKLDENSMKMKRRVDRTVTLIDLAGCGIGHRKVAHLFTLVSQIDQDYYPEMLSKSFMFNSPMLFSGIWSLIRPMLHKNTTDKIQIKGWSGYDTLLCDELGAENVPAEYGGKCQCKGEGKACLARDVEPTPSYIRHSPQYKGLESEGPAREQLNEWRRQRGMRSLTEDEDCNDWTVRRTRFDYYQISQTQPKEHNVDNRFNLVLRA</sequence>
<protein>
    <recommendedName>
        <fullName evidence="2">CRAL-TRIO domain-containing protein</fullName>
    </recommendedName>
</protein>
<dbReference type="CDD" id="cd00170">
    <property type="entry name" value="SEC14"/>
    <property type="match status" value="1"/>
</dbReference>
<reference evidence="3 4" key="1">
    <citation type="journal article" date="2018" name="Genome Biol. Evol.">
        <title>Multiple Roots of Fruiting Body Formation in Amoebozoa.</title>
        <authorList>
            <person name="Hillmann F."/>
            <person name="Forbes G."/>
            <person name="Novohradska S."/>
            <person name="Ferling I."/>
            <person name="Riege K."/>
            <person name="Groth M."/>
            <person name="Westermann M."/>
            <person name="Marz M."/>
            <person name="Spaller T."/>
            <person name="Winckler T."/>
            <person name="Schaap P."/>
            <person name="Glockner G."/>
        </authorList>
    </citation>
    <scope>NUCLEOTIDE SEQUENCE [LARGE SCALE GENOMIC DNA]</scope>
    <source>
        <strain evidence="3 4">Jena</strain>
    </source>
</reference>
<dbReference type="EMBL" id="MDYQ01000257">
    <property type="protein sequence ID" value="PRP77608.1"/>
    <property type="molecule type" value="Genomic_DNA"/>
</dbReference>
<dbReference type="Gene3D" id="3.40.525.10">
    <property type="entry name" value="CRAL-TRIO lipid binding domain"/>
    <property type="match status" value="1"/>
</dbReference>
<gene>
    <name evidence="3" type="ORF">PROFUN_00469</name>
</gene>
<dbReference type="InterPro" id="IPR051026">
    <property type="entry name" value="PI/PC_transfer"/>
</dbReference>
<dbReference type="Proteomes" id="UP000241769">
    <property type="component" value="Unassembled WGS sequence"/>
</dbReference>
<evidence type="ECO:0000313" key="4">
    <source>
        <dbReference type="Proteomes" id="UP000241769"/>
    </source>
</evidence>
<evidence type="ECO:0000259" key="2">
    <source>
        <dbReference type="PROSITE" id="PS50191"/>
    </source>
</evidence>
<keyword evidence="4" id="KW-1185">Reference proteome</keyword>
<dbReference type="SUPFAM" id="SSF52087">
    <property type="entry name" value="CRAL/TRIO domain"/>
    <property type="match status" value="1"/>
</dbReference>
<dbReference type="SMART" id="SM01100">
    <property type="entry name" value="CRAL_TRIO_N"/>
    <property type="match status" value="1"/>
</dbReference>
<dbReference type="PANTHER" id="PTHR45657:SF1">
    <property type="entry name" value="CRAL-TRIO DOMAIN-CONTAINING PROTEIN YKL091C-RELATED"/>
    <property type="match status" value="1"/>
</dbReference>
<dbReference type="InterPro" id="IPR036273">
    <property type="entry name" value="CRAL/TRIO_N_dom_sf"/>
</dbReference>
<dbReference type="SMART" id="SM00516">
    <property type="entry name" value="SEC14"/>
    <property type="match status" value="1"/>
</dbReference>
<organism evidence="3 4">
    <name type="scientific">Planoprotostelium fungivorum</name>
    <dbReference type="NCBI Taxonomy" id="1890364"/>
    <lineage>
        <taxon>Eukaryota</taxon>
        <taxon>Amoebozoa</taxon>
        <taxon>Evosea</taxon>
        <taxon>Variosea</taxon>
        <taxon>Cavosteliida</taxon>
        <taxon>Cavosteliaceae</taxon>
        <taxon>Planoprotostelium</taxon>
    </lineage>
</organism>
<dbReference type="Pfam" id="PF00650">
    <property type="entry name" value="CRAL_TRIO"/>
    <property type="match status" value="1"/>
</dbReference>
<dbReference type="OrthoDB" id="1434354at2759"/>
<dbReference type="PROSITE" id="PS50191">
    <property type="entry name" value="CRAL_TRIO"/>
    <property type="match status" value="1"/>
</dbReference>
<dbReference type="PANTHER" id="PTHR45657">
    <property type="entry name" value="CRAL-TRIO DOMAIN-CONTAINING PROTEIN YKL091C-RELATED"/>
    <property type="match status" value="1"/>
</dbReference>
<dbReference type="InParanoid" id="A0A2P6N0X2"/>
<dbReference type="InterPro" id="IPR036865">
    <property type="entry name" value="CRAL-TRIO_dom_sf"/>
</dbReference>
<comment type="caution">
    <text evidence="3">The sequence shown here is derived from an EMBL/GenBank/DDBJ whole genome shotgun (WGS) entry which is preliminary data.</text>
</comment>
<evidence type="ECO:0000256" key="1">
    <source>
        <dbReference type="SAM" id="MobiDB-lite"/>
    </source>
</evidence>
<dbReference type="AlphaFoldDB" id="A0A2P6N0X2"/>
<dbReference type="SUPFAM" id="SSF46938">
    <property type="entry name" value="CRAL/TRIO N-terminal domain"/>
    <property type="match status" value="1"/>
</dbReference>
<dbReference type="InterPro" id="IPR011074">
    <property type="entry name" value="CRAL/TRIO_N_dom"/>
</dbReference>
<accession>A0A2P6N0X2</accession>
<name>A0A2P6N0X2_9EUKA</name>
<dbReference type="STRING" id="1890364.A0A2P6N0X2"/>
<evidence type="ECO:0000313" key="3">
    <source>
        <dbReference type="EMBL" id="PRP77608.1"/>
    </source>
</evidence>
<proteinExistence type="predicted"/>
<dbReference type="InterPro" id="IPR001251">
    <property type="entry name" value="CRAL-TRIO_dom"/>
</dbReference>
<feature type="region of interest" description="Disordered" evidence="1">
    <location>
        <begin position="70"/>
        <end position="99"/>
    </location>
</feature>
<feature type="domain" description="CRAL-TRIO" evidence="2">
    <location>
        <begin position="170"/>
        <end position="327"/>
    </location>
</feature>